<feature type="transmembrane region" description="Helical" evidence="2">
    <location>
        <begin position="771"/>
        <end position="789"/>
    </location>
</feature>
<dbReference type="InterPro" id="IPR007111">
    <property type="entry name" value="NACHT_NTPase"/>
</dbReference>
<keyword evidence="2" id="KW-0472">Membrane</keyword>
<feature type="transmembrane region" description="Helical" evidence="2">
    <location>
        <begin position="866"/>
        <end position="889"/>
    </location>
</feature>
<feature type="domain" description="NACHT" evidence="3">
    <location>
        <begin position="426"/>
        <end position="526"/>
    </location>
</feature>
<feature type="compositionally biased region" description="Basic and acidic residues" evidence="1">
    <location>
        <begin position="338"/>
        <end position="352"/>
    </location>
</feature>
<dbReference type="PROSITE" id="PS50837">
    <property type="entry name" value="NACHT"/>
    <property type="match status" value="1"/>
</dbReference>
<name>A0A931IDE4_9NOCA</name>
<dbReference type="AlphaFoldDB" id="A0A931IDE4"/>
<feature type="region of interest" description="Disordered" evidence="1">
    <location>
        <begin position="320"/>
        <end position="352"/>
    </location>
</feature>
<dbReference type="RefSeq" id="WP_196151701.1">
    <property type="nucleotide sequence ID" value="NZ_JADMLG010000010.1"/>
</dbReference>
<feature type="transmembrane region" description="Helical" evidence="2">
    <location>
        <begin position="835"/>
        <end position="854"/>
    </location>
</feature>
<dbReference type="Gene3D" id="3.40.50.300">
    <property type="entry name" value="P-loop containing nucleotide triphosphate hydrolases"/>
    <property type="match status" value="1"/>
</dbReference>
<comment type="caution">
    <text evidence="4">The sequence shown here is derived from an EMBL/GenBank/DDBJ whole genome shotgun (WGS) entry which is preliminary data.</text>
</comment>
<dbReference type="EMBL" id="JADMLG010000010">
    <property type="protein sequence ID" value="MBH0779394.1"/>
    <property type="molecule type" value="Genomic_DNA"/>
</dbReference>
<feature type="transmembrane region" description="Helical" evidence="2">
    <location>
        <begin position="746"/>
        <end position="764"/>
    </location>
</feature>
<evidence type="ECO:0000259" key="3">
    <source>
        <dbReference type="PROSITE" id="PS50837"/>
    </source>
</evidence>
<dbReference type="Proteomes" id="UP000655751">
    <property type="component" value="Unassembled WGS sequence"/>
</dbReference>
<protein>
    <submittedName>
        <fullName evidence="4">NACHT domain-containing protein</fullName>
    </submittedName>
</protein>
<dbReference type="Pfam" id="PF05729">
    <property type="entry name" value="NACHT"/>
    <property type="match status" value="1"/>
</dbReference>
<dbReference type="InterPro" id="IPR027417">
    <property type="entry name" value="P-loop_NTPase"/>
</dbReference>
<keyword evidence="5" id="KW-1185">Reference proteome</keyword>
<evidence type="ECO:0000256" key="2">
    <source>
        <dbReference type="SAM" id="Phobius"/>
    </source>
</evidence>
<evidence type="ECO:0000256" key="1">
    <source>
        <dbReference type="SAM" id="MobiDB-lite"/>
    </source>
</evidence>
<keyword evidence="2" id="KW-0812">Transmembrane</keyword>
<feature type="transmembrane region" description="Helical" evidence="2">
    <location>
        <begin position="895"/>
        <end position="915"/>
    </location>
</feature>
<organism evidence="4 5">
    <name type="scientific">Nocardia bovistercoris</name>
    <dbReference type="NCBI Taxonomy" id="2785916"/>
    <lineage>
        <taxon>Bacteria</taxon>
        <taxon>Bacillati</taxon>
        <taxon>Actinomycetota</taxon>
        <taxon>Actinomycetes</taxon>
        <taxon>Mycobacteriales</taxon>
        <taxon>Nocardiaceae</taxon>
        <taxon>Nocardia</taxon>
    </lineage>
</organism>
<keyword evidence="2" id="KW-1133">Transmembrane helix</keyword>
<dbReference type="SUPFAM" id="SSF52540">
    <property type="entry name" value="P-loop containing nucleoside triphosphate hydrolases"/>
    <property type="match status" value="1"/>
</dbReference>
<evidence type="ECO:0000313" key="4">
    <source>
        <dbReference type="EMBL" id="MBH0779394.1"/>
    </source>
</evidence>
<feature type="transmembrane region" description="Helical" evidence="2">
    <location>
        <begin position="964"/>
        <end position="982"/>
    </location>
</feature>
<sequence>MVRDAASEEILKALNDELVKLFKSREKVENVLASRFLSDVSTISGDAASAIKTDKYRLRIITDIVVLLEPVALHENSLATTMKVLSYAIQLLPATALGRATNVTHRQLAQGIYVDYHRLLLDETARRKHTRKDSIASFALFAEYDVIQHSESTRNNWAKNMRDKLAHILFNISRDPHLQLDYWITTSSENILVLTGDERKADIGRQAIQKVAGASRAVVLDGTSSESLLRSVQSHLDSGDQPSDLKSALSALEEHSGPDLYLLIENATSWDVIEAPVYRSRRCIIVAETDFVPEPHQVVVVDAKAPEVQTLPPKAVPKAALDIDDEPSTGQRSTISKVLDDDTSKPPRNPEFDRMTENIAKAIRSELHSEAIKWKTEWPVMPVRWHIAGDDLIEYAERIPMDPDDKTVQSGVFTDILSLYSKIGSRRLVILGEPGSGKTTIVRDFAYTILGKYEGDTPATDPGTFEGRIPVIFNLSSWDSTNSKVLLDDWMADILVRDHPGLDPSEAKALIVDRRVLPIFEGLDEVDEPGEKADNSMRKLDLNQKVRRIAALTQLHGFGGPFILTCRTVEYRETARTARVLEKGFVIELEPLSVEDIESYLPRTANSPAAGRRWRSAIQSLKDDAQPSAATLLAVLENPLMVYLASRIFASGEGEGDPEAFVSMEYAKATDVERLLLGGYLDIAFPPPWIHPGSNSIKASDGNSKRRIPPYYPREKALVWLHHIAHNLDGGELKWWSIANKVHKPITALVFAIFSALVGTAAVAVSLDHKYLFLGPLVGALIGCFYGLVSAGRPPVGWSLFAPGSLHNFISEALKGPAHGITAALVGYPLVSYGGWLYLPIGGLAAGLTTYPLIKLMKQKHMNEWWPETLIASGSGFFTGVLMGIIAYLRDVPIGSIWAWLGIATLYGFFLTLAFGPRAHLQADTVATPSKMISTSRSQSLYYMTMNGLAHASVYYFMTNLLTSVVFGIAVGLYICITDSAWGRWVLITRGAVPISGRLPQNLVGFLEEAHHRGVLRQSGAVYLFRHKQLEKYVLEDLAG</sequence>
<evidence type="ECO:0000313" key="5">
    <source>
        <dbReference type="Proteomes" id="UP000655751"/>
    </source>
</evidence>
<reference evidence="4" key="1">
    <citation type="submission" date="2020-11" db="EMBL/GenBank/DDBJ databases">
        <title>Nocardia NEAU-351.nov., a novel actinomycete isolated from the cow dung.</title>
        <authorList>
            <person name="Zhang X."/>
        </authorList>
    </citation>
    <scope>NUCLEOTIDE SEQUENCE</scope>
    <source>
        <strain evidence="4">NEAU-351</strain>
    </source>
</reference>
<gene>
    <name evidence="4" type="ORF">IT779_24305</name>
</gene>
<accession>A0A931IDE4</accession>
<proteinExistence type="predicted"/>